<name>A0A7J2TIK2_ARCFL</name>
<accession>A0A7J2TIK2</accession>
<gene>
    <name evidence="1" type="ORF">ENP88_02480</name>
</gene>
<proteinExistence type="predicted"/>
<comment type="caution">
    <text evidence="1">The sequence shown here is derived from an EMBL/GenBank/DDBJ whole genome shotgun (WGS) entry which is preliminary data.</text>
</comment>
<dbReference type="EMBL" id="DSLA01000038">
    <property type="protein sequence ID" value="HEH35024.1"/>
    <property type="molecule type" value="Genomic_DNA"/>
</dbReference>
<protein>
    <submittedName>
        <fullName evidence="1">DUF2150 family protein</fullName>
    </submittedName>
</protein>
<dbReference type="Pfam" id="PF09920">
    <property type="entry name" value="DUF2150"/>
    <property type="match status" value="1"/>
</dbReference>
<evidence type="ECO:0000313" key="1">
    <source>
        <dbReference type="EMBL" id="HEH35024.1"/>
    </source>
</evidence>
<dbReference type="AlphaFoldDB" id="A0A7J2TIK2"/>
<organism evidence="1">
    <name type="scientific">Archaeoglobus fulgidus</name>
    <dbReference type="NCBI Taxonomy" id="2234"/>
    <lineage>
        <taxon>Archaea</taxon>
        <taxon>Methanobacteriati</taxon>
        <taxon>Methanobacteriota</taxon>
        <taxon>Archaeoglobi</taxon>
        <taxon>Archaeoglobales</taxon>
        <taxon>Archaeoglobaceae</taxon>
        <taxon>Archaeoglobus</taxon>
    </lineage>
</organism>
<reference evidence="1" key="1">
    <citation type="journal article" date="2020" name="mSystems">
        <title>Genome- and Community-Level Interaction Insights into Carbon Utilization and Element Cycling Functions of Hydrothermarchaeota in Hydrothermal Sediment.</title>
        <authorList>
            <person name="Zhou Z."/>
            <person name="Liu Y."/>
            <person name="Xu W."/>
            <person name="Pan J."/>
            <person name="Luo Z.H."/>
            <person name="Li M."/>
        </authorList>
    </citation>
    <scope>NUCLEOTIDE SEQUENCE [LARGE SCALE GENOMIC DNA]</scope>
    <source>
        <strain evidence="1">SpSt-26</strain>
    </source>
</reference>
<dbReference type="InterPro" id="IPR014518">
    <property type="entry name" value="UCP022079"/>
</dbReference>
<dbReference type="PIRSF" id="PIRSF022079">
    <property type="entry name" value="UCP022079"/>
    <property type="match status" value="1"/>
</dbReference>
<sequence>MEFYSETRLQNWIKKINETRVSEEDPITLMVFDQMLEDVIIACFNILNAVRRKEIKKADALKEIEKIKNIFNKNFEFNSELKEDLFSLTRESLRAVLASFEYFLEGKFSKKDMKELIKDAIESEKKGNLDMAFDIIARAGAKVIKGEKLPELDLPEDSEIIGWIDGIDAISTTLELSRIDVSQDSEE</sequence>